<accession>A0A510E364</accession>
<accession>A0A510DVJ5</accession>
<dbReference type="SUPFAM" id="SSF55979">
    <property type="entry name" value="DNA clamp"/>
    <property type="match status" value="2"/>
</dbReference>
<dbReference type="InterPro" id="IPR022659">
    <property type="entry name" value="Pr_cel_nuc_antig_CS"/>
</dbReference>
<gene>
    <name evidence="4" type="primary">pcn</name>
    <name evidence="9" type="ORF">IC006_1501</name>
    <name evidence="10" type="ORF">IC007_1478</name>
</gene>
<comment type="function">
    <text evidence="6">Sliding clamp subunit. Responsible for tethering the catalytic subunit of DNA polymerase to DNA during high-speed replication.</text>
</comment>
<evidence type="ECO:0000313" key="9">
    <source>
        <dbReference type="EMBL" id="BBG24194.1"/>
    </source>
</evidence>
<dbReference type="OrthoDB" id="14749at2157"/>
<reference evidence="12" key="1">
    <citation type="submission" date="2018-09" db="EMBL/GenBank/DDBJ databases">
        <title>Complete Genome Sequencing of Sulfolobus sp. JCM 16834.</title>
        <authorList>
            <person name="Kato S."/>
            <person name="Itoh T."/>
            <person name="Ohkuma M."/>
        </authorList>
    </citation>
    <scope>NUCLEOTIDE SEQUENCE [LARGE SCALE GENOMIC DNA]</scope>
    <source>
        <strain evidence="12">IC-007</strain>
    </source>
</reference>
<evidence type="ECO:0000256" key="4">
    <source>
        <dbReference type="HAMAP-Rule" id="MF_00317"/>
    </source>
</evidence>
<comment type="function">
    <text evidence="4">Sliding clamp subunit that acts as a moving platform for DNA processing. Responsible for tethering the catalytic subunit of DNA polymerase and other proteins to DNA during high-speed replication.</text>
</comment>
<dbReference type="STRING" id="1294262.GCA_001316085_00545"/>
<protein>
    <recommendedName>
        <fullName evidence="4">DNA polymerase sliding clamp</fullName>
    </recommendedName>
    <alternativeName>
        <fullName evidence="4">Proliferating cell nuclear antigen homolog</fullName>
        <shortName evidence="4">PCNA</shortName>
    </alternativeName>
</protein>
<evidence type="ECO:0000256" key="2">
    <source>
        <dbReference type="ARBA" id="ARBA00022705"/>
    </source>
</evidence>
<evidence type="ECO:0000259" key="8">
    <source>
        <dbReference type="Pfam" id="PF02747"/>
    </source>
</evidence>
<dbReference type="PROSITE" id="PS01251">
    <property type="entry name" value="PCNA_1"/>
    <property type="match status" value="1"/>
</dbReference>
<comment type="subunit">
    <text evidence="4">Homotrimer. The subunits circularize to form a toroid; DNA passes through its center. Replication factor C (RFC) is required to load the toroid on the DNA.</text>
</comment>
<dbReference type="RefSeq" id="WP_054845117.1">
    <property type="nucleotide sequence ID" value="NZ_AP018929.1"/>
</dbReference>
<dbReference type="PRINTS" id="PR00339">
    <property type="entry name" value="PCNACYCLIN"/>
</dbReference>
<dbReference type="Pfam" id="PF00705">
    <property type="entry name" value="PCNA_N"/>
    <property type="match status" value="1"/>
</dbReference>
<keyword evidence="11" id="KW-1185">Reference proteome</keyword>
<dbReference type="KEGG" id="step:IC006_1501"/>
<dbReference type="Proteomes" id="UP000322983">
    <property type="component" value="Chromosome"/>
</dbReference>
<evidence type="ECO:0000313" key="10">
    <source>
        <dbReference type="EMBL" id="BBG26951.1"/>
    </source>
</evidence>
<evidence type="ECO:0000313" key="11">
    <source>
        <dbReference type="Proteomes" id="UP000322983"/>
    </source>
</evidence>
<dbReference type="Pfam" id="PF02747">
    <property type="entry name" value="PCNA_C"/>
    <property type="match status" value="1"/>
</dbReference>
<dbReference type="GO" id="GO:0030337">
    <property type="term" value="F:DNA polymerase processivity factor activity"/>
    <property type="evidence" value="ECO:0007669"/>
    <property type="project" value="UniProtKB-UniRule"/>
</dbReference>
<dbReference type="PANTHER" id="PTHR11352:SF0">
    <property type="entry name" value="PROLIFERATING CELL NUCLEAR ANTIGEN"/>
    <property type="match status" value="1"/>
</dbReference>
<evidence type="ECO:0000256" key="3">
    <source>
        <dbReference type="ARBA" id="ARBA00023125"/>
    </source>
</evidence>
<dbReference type="HAMAP" id="MF_00317">
    <property type="entry name" value="DNApol_clamp_arch"/>
    <property type="match status" value="1"/>
</dbReference>
<evidence type="ECO:0000256" key="6">
    <source>
        <dbReference type="RuleBase" id="RU003673"/>
    </source>
</evidence>
<dbReference type="InterPro" id="IPR046938">
    <property type="entry name" value="DNA_clamp_sf"/>
</dbReference>
<feature type="domain" description="Proliferating cell nuclear antigen PCNA N-terminal" evidence="7">
    <location>
        <begin position="1"/>
        <end position="111"/>
    </location>
</feature>
<evidence type="ECO:0000256" key="5">
    <source>
        <dbReference type="RuleBase" id="RU003671"/>
    </source>
</evidence>
<reference evidence="10 11" key="2">
    <citation type="journal article" date="2020" name="Int. J. Syst. Evol. Microbiol.">
        <title>Sulfuracidifex tepidarius gen. nov., sp. nov. and transfer of Sulfolobus metallicus Huber and Stetter 1992 to the genus Sulfuracidifex as Sulfuracidifex metallicus comb. nov.</title>
        <authorList>
            <person name="Itoh T."/>
            <person name="Miura T."/>
            <person name="Sakai H.D."/>
            <person name="Kato S."/>
            <person name="Ohkuma M."/>
            <person name="Takashina T."/>
        </authorList>
    </citation>
    <scope>NUCLEOTIDE SEQUENCE</scope>
    <source>
        <strain evidence="9 11">IC-006</strain>
        <strain evidence="10">IC-007</strain>
    </source>
</reference>
<dbReference type="Proteomes" id="UP000325030">
    <property type="component" value="Chromosome"/>
</dbReference>
<feature type="domain" description="Proliferating cell nuclear antigen PCNA C-terminal" evidence="8">
    <location>
        <begin position="127"/>
        <end position="245"/>
    </location>
</feature>
<dbReference type="InterPro" id="IPR000730">
    <property type="entry name" value="Pr_cel_nuc_antig"/>
</dbReference>
<dbReference type="NCBIfam" id="TIGR00590">
    <property type="entry name" value="pcna"/>
    <property type="match status" value="1"/>
</dbReference>
<comment type="similarity">
    <text evidence="1 4 5">Belongs to the PCNA family.</text>
</comment>
<dbReference type="EMBL" id="AP018929">
    <property type="protein sequence ID" value="BBG24194.1"/>
    <property type="molecule type" value="Genomic_DNA"/>
</dbReference>
<dbReference type="InterPro" id="IPR022648">
    <property type="entry name" value="Pr_cel_nuc_antig_N"/>
</dbReference>
<dbReference type="EMBL" id="AP018930">
    <property type="protein sequence ID" value="BBG26951.1"/>
    <property type="molecule type" value="Genomic_DNA"/>
</dbReference>
<dbReference type="InterPro" id="IPR022649">
    <property type="entry name" value="Pr_cel_nuc_antig_C"/>
</dbReference>
<proteinExistence type="inferred from homology"/>
<evidence type="ECO:0000259" key="7">
    <source>
        <dbReference type="Pfam" id="PF00705"/>
    </source>
</evidence>
<keyword evidence="3 4" id="KW-0238">DNA-binding</keyword>
<dbReference type="GO" id="GO:0006272">
    <property type="term" value="P:leading strand elongation"/>
    <property type="evidence" value="ECO:0007669"/>
    <property type="project" value="TreeGrafter"/>
</dbReference>
<dbReference type="GeneID" id="41717816"/>
<dbReference type="CDD" id="cd00577">
    <property type="entry name" value="PCNA"/>
    <property type="match status" value="1"/>
</dbReference>
<name>A0A510E364_9CREN</name>
<keyword evidence="2 4" id="KW-0235">DNA replication</keyword>
<evidence type="ECO:0000256" key="1">
    <source>
        <dbReference type="ARBA" id="ARBA00010462"/>
    </source>
</evidence>
<dbReference type="GO" id="GO:0006275">
    <property type="term" value="P:regulation of DNA replication"/>
    <property type="evidence" value="ECO:0007669"/>
    <property type="project" value="UniProtKB-UniRule"/>
</dbReference>
<evidence type="ECO:0000313" key="12">
    <source>
        <dbReference type="Proteomes" id="UP000325030"/>
    </source>
</evidence>
<dbReference type="GO" id="GO:0003677">
    <property type="term" value="F:DNA binding"/>
    <property type="evidence" value="ECO:0007669"/>
    <property type="project" value="UniProtKB-UniRule"/>
</dbReference>
<dbReference type="PANTHER" id="PTHR11352">
    <property type="entry name" value="PROLIFERATING CELL NUCLEAR ANTIGEN"/>
    <property type="match status" value="1"/>
</dbReference>
<sequence>MFKVLYGKASNFKTILDVLSHMIDEGSFKFDQNGMSLVAIDKAHISLATIEILTNAFKDYEVDEEFNFGFNTLYLLKIFKGISSKDELEISSSSPDVVKIVIYGDNSREYNVRNLSVEQPSLPKVNMDFPAKAVIPSKGFKSAIDQVSTVSDTVVISANDDSLVIRTPEDNKDAKVEVVFDKSDEVQINVNSKVESAYSADYLSYILGLTKISGTTSIGFDEKKPIQINFESQEGGKVTYLLAPKVS</sequence>
<dbReference type="AlphaFoldDB" id="A0A510E364"/>
<dbReference type="Gene3D" id="3.70.10.10">
    <property type="match status" value="1"/>
</dbReference>
<organism evidence="10 12">
    <name type="scientific">Sulfuracidifex tepidarius</name>
    <dbReference type="NCBI Taxonomy" id="1294262"/>
    <lineage>
        <taxon>Archaea</taxon>
        <taxon>Thermoproteota</taxon>
        <taxon>Thermoprotei</taxon>
        <taxon>Sulfolobales</taxon>
        <taxon>Sulfolobaceae</taxon>
        <taxon>Sulfuracidifex</taxon>
    </lineage>
</organism>